<evidence type="ECO:0000313" key="15">
    <source>
        <dbReference type="EMBL" id="MBA8680905.1"/>
    </source>
</evidence>
<dbReference type="AlphaFoldDB" id="A0A7W3FK05"/>
<dbReference type="RefSeq" id="WP_182338055.1">
    <property type="nucleotide sequence ID" value="NZ_JACGXS010000001.1"/>
</dbReference>
<evidence type="ECO:0000256" key="11">
    <source>
        <dbReference type="RuleBase" id="RU003357"/>
    </source>
</evidence>
<dbReference type="SUPFAM" id="SSF56935">
    <property type="entry name" value="Porins"/>
    <property type="match status" value="1"/>
</dbReference>
<dbReference type="GO" id="GO:0015344">
    <property type="term" value="F:siderophore uptake transmembrane transporter activity"/>
    <property type="evidence" value="ECO:0007669"/>
    <property type="project" value="TreeGrafter"/>
</dbReference>
<evidence type="ECO:0000256" key="1">
    <source>
        <dbReference type="ARBA" id="ARBA00004571"/>
    </source>
</evidence>
<dbReference type="PROSITE" id="PS52016">
    <property type="entry name" value="TONB_DEPENDENT_REC_3"/>
    <property type="match status" value="1"/>
</dbReference>
<evidence type="ECO:0000256" key="8">
    <source>
        <dbReference type="ARBA" id="ARBA00023136"/>
    </source>
</evidence>
<keyword evidence="8 10" id="KW-0472">Membrane</keyword>
<keyword evidence="4 10" id="KW-0812">Transmembrane</keyword>
<keyword evidence="3 10" id="KW-1134">Transmembrane beta strand</keyword>
<dbReference type="InterPro" id="IPR012910">
    <property type="entry name" value="Plug_dom"/>
</dbReference>
<evidence type="ECO:0000256" key="12">
    <source>
        <dbReference type="SAM" id="MobiDB-lite"/>
    </source>
</evidence>
<dbReference type="PANTHER" id="PTHR30069:SF53">
    <property type="entry name" value="COLICIN I RECEPTOR-RELATED"/>
    <property type="match status" value="1"/>
</dbReference>
<organism evidence="15 16">
    <name type="scientific">Stenotrophomonas tumulicola</name>
    <dbReference type="NCBI Taxonomy" id="1685415"/>
    <lineage>
        <taxon>Bacteria</taxon>
        <taxon>Pseudomonadati</taxon>
        <taxon>Pseudomonadota</taxon>
        <taxon>Gammaproteobacteria</taxon>
        <taxon>Lysobacterales</taxon>
        <taxon>Lysobacteraceae</taxon>
        <taxon>Stenotrophomonas</taxon>
    </lineage>
</organism>
<evidence type="ECO:0000256" key="4">
    <source>
        <dbReference type="ARBA" id="ARBA00022692"/>
    </source>
</evidence>
<evidence type="ECO:0000313" key="16">
    <source>
        <dbReference type="Proteomes" id="UP000547058"/>
    </source>
</evidence>
<evidence type="ECO:0000256" key="2">
    <source>
        <dbReference type="ARBA" id="ARBA00022448"/>
    </source>
</evidence>
<keyword evidence="15" id="KW-0675">Receptor</keyword>
<evidence type="ECO:0000256" key="6">
    <source>
        <dbReference type="ARBA" id="ARBA00023065"/>
    </source>
</evidence>
<dbReference type="EMBL" id="JACGXS010000001">
    <property type="protein sequence ID" value="MBA8680905.1"/>
    <property type="molecule type" value="Genomic_DNA"/>
</dbReference>
<comment type="caution">
    <text evidence="15">The sequence shown here is derived from an EMBL/GenBank/DDBJ whole genome shotgun (WGS) entry which is preliminary data.</text>
</comment>
<keyword evidence="6" id="KW-0406">Ion transport</keyword>
<dbReference type="InterPro" id="IPR039426">
    <property type="entry name" value="TonB-dep_rcpt-like"/>
</dbReference>
<accession>A0A7W3FK05</accession>
<evidence type="ECO:0000259" key="14">
    <source>
        <dbReference type="Pfam" id="PF07715"/>
    </source>
</evidence>
<proteinExistence type="inferred from homology"/>
<keyword evidence="5" id="KW-0732">Signal</keyword>
<dbReference type="InterPro" id="IPR037066">
    <property type="entry name" value="Plug_dom_sf"/>
</dbReference>
<dbReference type="Gene3D" id="2.40.170.20">
    <property type="entry name" value="TonB-dependent receptor, beta-barrel domain"/>
    <property type="match status" value="1"/>
</dbReference>
<gene>
    <name evidence="15" type="ORF">H4O11_03695</name>
</gene>
<feature type="region of interest" description="Disordered" evidence="12">
    <location>
        <begin position="225"/>
        <end position="246"/>
    </location>
</feature>
<keyword evidence="7 11" id="KW-0798">TonB box</keyword>
<dbReference type="Pfam" id="PF00593">
    <property type="entry name" value="TonB_dep_Rec_b-barrel"/>
    <property type="match status" value="1"/>
</dbReference>
<dbReference type="GO" id="GO:0009279">
    <property type="term" value="C:cell outer membrane"/>
    <property type="evidence" value="ECO:0007669"/>
    <property type="project" value="UniProtKB-SubCell"/>
</dbReference>
<reference evidence="15 16" key="1">
    <citation type="submission" date="2020-08" db="EMBL/GenBank/DDBJ databases">
        <title>Stenotrophomonas tumulicola JCM 30961.</title>
        <authorList>
            <person name="Deng Y."/>
        </authorList>
    </citation>
    <scope>NUCLEOTIDE SEQUENCE [LARGE SCALE GENOMIC DNA]</scope>
    <source>
        <strain evidence="15 16">JCM 30961</strain>
    </source>
</reference>
<keyword evidence="9 10" id="KW-0998">Cell outer membrane</keyword>
<keyword evidence="16" id="KW-1185">Reference proteome</keyword>
<dbReference type="InterPro" id="IPR000531">
    <property type="entry name" value="Beta-barrel_TonB"/>
</dbReference>
<comment type="subcellular location">
    <subcellularLocation>
        <location evidence="1 10">Cell outer membrane</location>
        <topology evidence="1 10">Multi-pass membrane protein</topology>
    </subcellularLocation>
</comment>
<feature type="domain" description="TonB-dependent receptor plug" evidence="14">
    <location>
        <begin position="61"/>
        <end position="173"/>
    </location>
</feature>
<evidence type="ECO:0000256" key="3">
    <source>
        <dbReference type="ARBA" id="ARBA00022452"/>
    </source>
</evidence>
<name>A0A7W3FK05_9GAMM</name>
<comment type="similarity">
    <text evidence="10 11">Belongs to the TonB-dependent receptor family.</text>
</comment>
<dbReference type="Proteomes" id="UP000547058">
    <property type="component" value="Unassembled WGS sequence"/>
</dbReference>
<sequence>MHPVHLPASAAGRPAVRNPLTLAVAAAVMAVLAAPSFASGARPTAELDRIVVTASASPVSLADAPASITVIDREELEKQPLVSISEVLSRVPGVSGGQGLNAEGQKIKLRGLPAEYSLILVDGRRIGNSSRVAFRTDLQRQDLDWLTPDIIERIEVVKGPMSSLYGSDAMGGVINIITKRIPDKWGGSATMNYKSPSDSDEGTTTQIGATLGGALTDSVSLRLSAGRTERQPDSNVTSEADSTTGTLSETVEGTLRWAVNEHHDIEVFGSVATQTNTNPRYAPGADAGEFWLGGEGEDDETENYRVGLAWNADFGWGNSTVSAYRTEYDKSTTTESNGVFSPTDQVSKQTVLDAKMTVPFTAGVPNTLTFGGQFQKNELTNTRTLGINSNGAPSIDGVDHSGQSSIKADSWAVFAEDTLDLTERWNLTLGARLDDDERYSTELSPRVYSVFHFNDTWSLRGGVATAFRAPDLVQTAAEFSSGSRGNGCNSTFGAYDAVANPNGFRSSNNATGFVNCYTTGNPDLKPETSTSYELGFSYNTDRVDAGLTFFHTDFKDKIISQAHSRIASDAIAPEFQSRYPYGVWYVTTVNVQDAVTQGLEGSFNARLTDALEWKNAATYIRKSENKDTGAALIETPKLSWYTALEATVREALVLELNAQYVGTQYTTSTDTAPGSYLSPYWLMGLNANYRLNENVTLRAGISNLLDEDVEAADSGSDYYTLEGRAVFVGLTARF</sequence>
<dbReference type="Pfam" id="PF07715">
    <property type="entry name" value="Plug"/>
    <property type="match status" value="1"/>
</dbReference>
<dbReference type="GO" id="GO:0044718">
    <property type="term" value="P:siderophore transmembrane transport"/>
    <property type="evidence" value="ECO:0007669"/>
    <property type="project" value="TreeGrafter"/>
</dbReference>
<protein>
    <submittedName>
        <fullName evidence="15">TonB-dependent receptor</fullName>
    </submittedName>
</protein>
<dbReference type="CDD" id="cd01347">
    <property type="entry name" value="ligand_gated_channel"/>
    <property type="match status" value="1"/>
</dbReference>
<feature type="compositionally biased region" description="Polar residues" evidence="12">
    <location>
        <begin position="233"/>
        <end position="246"/>
    </location>
</feature>
<evidence type="ECO:0000256" key="7">
    <source>
        <dbReference type="ARBA" id="ARBA00023077"/>
    </source>
</evidence>
<dbReference type="InterPro" id="IPR036942">
    <property type="entry name" value="Beta-barrel_TonB_sf"/>
</dbReference>
<feature type="domain" description="TonB-dependent receptor-like beta-barrel" evidence="13">
    <location>
        <begin position="273"/>
        <end position="704"/>
    </location>
</feature>
<dbReference type="PANTHER" id="PTHR30069">
    <property type="entry name" value="TONB-DEPENDENT OUTER MEMBRANE RECEPTOR"/>
    <property type="match status" value="1"/>
</dbReference>
<evidence type="ECO:0000256" key="9">
    <source>
        <dbReference type="ARBA" id="ARBA00023237"/>
    </source>
</evidence>
<evidence type="ECO:0000256" key="5">
    <source>
        <dbReference type="ARBA" id="ARBA00022729"/>
    </source>
</evidence>
<evidence type="ECO:0000259" key="13">
    <source>
        <dbReference type="Pfam" id="PF00593"/>
    </source>
</evidence>
<keyword evidence="2 10" id="KW-0813">Transport</keyword>
<evidence type="ECO:0000256" key="10">
    <source>
        <dbReference type="PROSITE-ProRule" id="PRU01360"/>
    </source>
</evidence>
<dbReference type="Gene3D" id="2.170.130.10">
    <property type="entry name" value="TonB-dependent receptor, plug domain"/>
    <property type="match status" value="1"/>
</dbReference>